<accession>A0A1A9VUR7</accession>
<dbReference type="EnsemblMetazoa" id="GAUT048350-RA">
    <property type="protein sequence ID" value="GAUT048350-PA"/>
    <property type="gene ID" value="GAUT048350"/>
</dbReference>
<dbReference type="VEuPathDB" id="VectorBase:GAUT048350"/>
<name>A0A1A9VUR7_GLOAU</name>
<sequence>MYDVTARNNNKIEKKIPICSPKNFKTMHTKHKHNHRHRHRRNYHYHYHYRFHHHQHRHQLYSKHITSHNITSTF</sequence>
<dbReference type="Proteomes" id="UP000078200">
    <property type="component" value="Unassembled WGS sequence"/>
</dbReference>
<evidence type="ECO:0000313" key="1">
    <source>
        <dbReference type="EnsemblMetazoa" id="GAUT048350-PA"/>
    </source>
</evidence>
<dbReference type="AlphaFoldDB" id="A0A1A9VUR7"/>
<keyword evidence="2" id="KW-1185">Reference proteome</keyword>
<proteinExistence type="predicted"/>
<organism evidence="1 2">
    <name type="scientific">Glossina austeni</name>
    <name type="common">Savannah tsetse fly</name>
    <dbReference type="NCBI Taxonomy" id="7395"/>
    <lineage>
        <taxon>Eukaryota</taxon>
        <taxon>Metazoa</taxon>
        <taxon>Ecdysozoa</taxon>
        <taxon>Arthropoda</taxon>
        <taxon>Hexapoda</taxon>
        <taxon>Insecta</taxon>
        <taxon>Pterygota</taxon>
        <taxon>Neoptera</taxon>
        <taxon>Endopterygota</taxon>
        <taxon>Diptera</taxon>
        <taxon>Brachycera</taxon>
        <taxon>Muscomorpha</taxon>
        <taxon>Hippoboscoidea</taxon>
        <taxon>Glossinidae</taxon>
        <taxon>Glossina</taxon>
    </lineage>
</organism>
<evidence type="ECO:0000313" key="2">
    <source>
        <dbReference type="Proteomes" id="UP000078200"/>
    </source>
</evidence>
<reference evidence="1" key="1">
    <citation type="submission" date="2020-05" db="UniProtKB">
        <authorList>
            <consortium name="EnsemblMetazoa"/>
        </authorList>
    </citation>
    <scope>IDENTIFICATION</scope>
    <source>
        <strain evidence="1">TTRI</strain>
    </source>
</reference>
<protein>
    <submittedName>
        <fullName evidence="1">Uncharacterized protein</fullName>
    </submittedName>
</protein>